<dbReference type="InterPro" id="IPR016972">
    <property type="entry name" value="UCP031279"/>
</dbReference>
<organism evidence="1 2">
    <name type="scientific">Rehmannia glutinosa</name>
    <name type="common">Chinese foxglove</name>
    <dbReference type="NCBI Taxonomy" id="99300"/>
    <lineage>
        <taxon>Eukaryota</taxon>
        <taxon>Viridiplantae</taxon>
        <taxon>Streptophyta</taxon>
        <taxon>Embryophyta</taxon>
        <taxon>Tracheophyta</taxon>
        <taxon>Spermatophyta</taxon>
        <taxon>Magnoliopsida</taxon>
        <taxon>eudicotyledons</taxon>
        <taxon>Gunneridae</taxon>
        <taxon>Pentapetalae</taxon>
        <taxon>asterids</taxon>
        <taxon>lamiids</taxon>
        <taxon>Lamiales</taxon>
        <taxon>Orobanchaceae</taxon>
        <taxon>Rehmannieae</taxon>
        <taxon>Rehmannia</taxon>
    </lineage>
</organism>
<gene>
    <name evidence="1" type="ORF">DH2020_008308</name>
</gene>
<dbReference type="PIRSF" id="PIRSF031279">
    <property type="entry name" value="UCP031279"/>
    <property type="match status" value="1"/>
</dbReference>
<accession>A0ABR0U120</accession>
<evidence type="ECO:0000313" key="1">
    <source>
        <dbReference type="EMBL" id="KAK6116039.1"/>
    </source>
</evidence>
<proteinExistence type="predicted"/>
<sequence length="129" mass="14304">MTPFRALGKARDYYVRSIMDCANSNIVGLQGTSQTPGLPRSFSVNSARSNDDEDYRELVRAASARSIGSRMELDSYIRQEEMKMRAGSRAGPQAMPPRSISVAMGKIDEDRPVCYFGGDIINDSVYVVR</sequence>
<comment type="caution">
    <text evidence="1">The sequence shown here is derived from an EMBL/GenBank/DDBJ whole genome shotgun (WGS) entry which is preliminary data.</text>
</comment>
<reference evidence="1 2" key="1">
    <citation type="journal article" date="2021" name="Comput. Struct. Biotechnol. J.">
        <title>De novo genome assembly of the potent medicinal plant Rehmannia glutinosa using nanopore technology.</title>
        <authorList>
            <person name="Ma L."/>
            <person name="Dong C."/>
            <person name="Song C."/>
            <person name="Wang X."/>
            <person name="Zheng X."/>
            <person name="Niu Y."/>
            <person name="Chen S."/>
            <person name="Feng W."/>
        </authorList>
    </citation>
    <scope>NUCLEOTIDE SEQUENCE [LARGE SCALE GENOMIC DNA]</scope>
    <source>
        <strain evidence="1">DH-2019</strain>
    </source>
</reference>
<evidence type="ECO:0000313" key="2">
    <source>
        <dbReference type="Proteomes" id="UP001318860"/>
    </source>
</evidence>
<dbReference type="PANTHER" id="PTHR33526:SF4">
    <property type="entry name" value="OS07G0123800 PROTEIN"/>
    <property type="match status" value="1"/>
</dbReference>
<dbReference type="PANTHER" id="PTHR33526">
    <property type="entry name" value="OS07G0123800 PROTEIN"/>
    <property type="match status" value="1"/>
</dbReference>
<keyword evidence="2" id="KW-1185">Reference proteome</keyword>
<dbReference type="Proteomes" id="UP001318860">
    <property type="component" value="Unassembled WGS sequence"/>
</dbReference>
<name>A0ABR0U120_REHGL</name>
<protein>
    <submittedName>
        <fullName evidence="1">Uncharacterized protein</fullName>
    </submittedName>
</protein>
<dbReference type="EMBL" id="JABTTQ020003506">
    <property type="protein sequence ID" value="KAK6116039.1"/>
    <property type="molecule type" value="Genomic_DNA"/>
</dbReference>